<evidence type="ECO:0000313" key="3">
    <source>
        <dbReference type="Proteomes" id="UP000321570"/>
    </source>
</evidence>
<keyword evidence="1" id="KW-0472">Membrane</keyword>
<organism evidence="2 3">
    <name type="scientific">Hymenolepis diminuta</name>
    <name type="common">Rat tapeworm</name>
    <dbReference type="NCBI Taxonomy" id="6216"/>
    <lineage>
        <taxon>Eukaryota</taxon>
        <taxon>Metazoa</taxon>
        <taxon>Spiralia</taxon>
        <taxon>Lophotrochozoa</taxon>
        <taxon>Platyhelminthes</taxon>
        <taxon>Cestoda</taxon>
        <taxon>Eucestoda</taxon>
        <taxon>Cyclophyllidea</taxon>
        <taxon>Hymenolepididae</taxon>
        <taxon>Hymenolepis</taxon>
    </lineage>
</organism>
<dbReference type="EMBL" id="CABIJS010000123">
    <property type="protein sequence ID" value="VUZ44110.1"/>
    <property type="molecule type" value="Genomic_DNA"/>
</dbReference>
<name>A0A564YA40_HYMDI</name>
<reference evidence="2 3" key="1">
    <citation type="submission" date="2019-07" db="EMBL/GenBank/DDBJ databases">
        <authorList>
            <person name="Jastrzebski P J."/>
            <person name="Paukszto L."/>
            <person name="Jastrzebski P J."/>
        </authorList>
    </citation>
    <scope>NUCLEOTIDE SEQUENCE [LARGE SCALE GENOMIC DNA]</scope>
    <source>
        <strain evidence="2 3">WMS-il1</strain>
    </source>
</reference>
<dbReference type="Proteomes" id="UP000321570">
    <property type="component" value="Unassembled WGS sequence"/>
</dbReference>
<gene>
    <name evidence="2" type="ORF">WMSIL1_LOCUS4416</name>
</gene>
<protein>
    <submittedName>
        <fullName evidence="2">Uncharacterized protein</fullName>
    </submittedName>
</protein>
<accession>A0A564YA40</accession>
<keyword evidence="1" id="KW-1133">Transmembrane helix</keyword>
<evidence type="ECO:0000313" key="2">
    <source>
        <dbReference type="EMBL" id="VUZ44110.1"/>
    </source>
</evidence>
<keyword evidence="1" id="KW-0812">Transmembrane</keyword>
<feature type="transmembrane region" description="Helical" evidence="1">
    <location>
        <begin position="102"/>
        <end position="120"/>
    </location>
</feature>
<keyword evidence="3" id="KW-1185">Reference proteome</keyword>
<proteinExistence type="predicted"/>
<dbReference type="AlphaFoldDB" id="A0A564YA40"/>
<evidence type="ECO:0000256" key="1">
    <source>
        <dbReference type="SAM" id="Phobius"/>
    </source>
</evidence>
<sequence>MHLVQLIIRWCFGFEICLKILQCPEISIYSGRLPTDFVCDIFSQMFHALYEYFHPTTTFKKQSLSIFDSIFQYAASALSSIFSNTAEKEKQRISEMSRMSNSVAFLWGVIITVVVIAIANERRRRN</sequence>